<sequence>MNHNLNTTSVPAPRRALAAVAVLGLGLAALSGCSAQGGEAASSPAGTDSATHGTAAAPLELSDGWAKAADSGMTAVFGKLTNTSGQEVTFTGAAADGVARSVELHETVADGGSGATQMRQKEGGFTLAPGESLDLKPGGNHIMLMGLTCSLKAGSDLTLQLRTDDGTRDVTVPVRDFTGAKERYAPGEDEHATHGGEHSGHGDEHATHGGEHDSGAGHASSSDAAHDHGSHEGVSTSPSSSALPTCHDH</sequence>
<reference evidence="3 4" key="1">
    <citation type="submission" date="2019-11" db="EMBL/GenBank/DDBJ databases">
        <title>Draft genome sequence of Kocuria indica DP-K7, a methyl red degrading Actinobacterium.</title>
        <authorList>
            <person name="Kumaran S."/>
            <person name="Tischler D."/>
            <person name="Ngo A.C.R."/>
            <person name="Schultes F."/>
        </authorList>
    </citation>
    <scope>NUCLEOTIDE SEQUENCE [LARGE SCALE GENOMIC DNA]</scope>
    <source>
        <strain evidence="3 4">DP-K7</strain>
    </source>
</reference>
<organism evidence="3 4">
    <name type="scientific">Kocuria marina subsp. indica</name>
    <dbReference type="NCBI Taxonomy" id="1049583"/>
    <lineage>
        <taxon>Bacteria</taxon>
        <taxon>Bacillati</taxon>
        <taxon>Actinomycetota</taxon>
        <taxon>Actinomycetes</taxon>
        <taxon>Micrococcales</taxon>
        <taxon>Micrococcaceae</taxon>
        <taxon>Kocuria</taxon>
    </lineage>
</organism>
<dbReference type="EMBL" id="WMHZ01000002">
    <property type="protein sequence ID" value="NDO76984.1"/>
    <property type="molecule type" value="Genomic_DNA"/>
</dbReference>
<proteinExistence type="predicted"/>
<evidence type="ECO:0000256" key="2">
    <source>
        <dbReference type="SAM" id="SignalP"/>
    </source>
</evidence>
<comment type="caution">
    <text evidence="3">The sequence shown here is derived from an EMBL/GenBank/DDBJ whole genome shotgun (WGS) entry which is preliminary data.</text>
</comment>
<gene>
    <name evidence="3" type="ORF">GKZ75_01695</name>
</gene>
<feature type="chain" id="PRO_5039728673" evidence="2">
    <location>
        <begin position="36"/>
        <end position="249"/>
    </location>
</feature>
<dbReference type="InterPro" id="IPR036182">
    <property type="entry name" value="PCuAC_sf"/>
</dbReference>
<evidence type="ECO:0000313" key="4">
    <source>
        <dbReference type="Proteomes" id="UP000471026"/>
    </source>
</evidence>
<dbReference type="SUPFAM" id="SSF110087">
    <property type="entry name" value="DR1885-like metal-binding protein"/>
    <property type="match status" value="1"/>
</dbReference>
<protein>
    <submittedName>
        <fullName evidence="3">Copper chaperone PCu(A)C</fullName>
    </submittedName>
</protein>
<evidence type="ECO:0000313" key="3">
    <source>
        <dbReference type="EMBL" id="NDO76984.1"/>
    </source>
</evidence>
<dbReference type="RefSeq" id="WP_162228521.1">
    <property type="nucleotide sequence ID" value="NZ_WMHZ01000002.1"/>
</dbReference>
<dbReference type="Gene3D" id="2.60.40.1890">
    <property type="entry name" value="PCu(A)C copper chaperone"/>
    <property type="match status" value="1"/>
</dbReference>
<dbReference type="Pfam" id="PF04314">
    <property type="entry name" value="PCuAC"/>
    <property type="match status" value="1"/>
</dbReference>
<feature type="signal peptide" evidence="2">
    <location>
        <begin position="1"/>
        <end position="35"/>
    </location>
</feature>
<dbReference type="InterPro" id="IPR058248">
    <property type="entry name" value="Lxx211020-like"/>
</dbReference>
<dbReference type="InterPro" id="IPR007410">
    <property type="entry name" value="LpqE-like"/>
</dbReference>
<accession>A0A6N9QVN7</accession>
<keyword evidence="2" id="KW-0732">Signal</keyword>
<feature type="compositionally biased region" description="Basic and acidic residues" evidence="1">
    <location>
        <begin position="178"/>
        <end position="215"/>
    </location>
</feature>
<evidence type="ECO:0000256" key="1">
    <source>
        <dbReference type="SAM" id="MobiDB-lite"/>
    </source>
</evidence>
<dbReference type="Proteomes" id="UP000471026">
    <property type="component" value="Unassembled WGS sequence"/>
</dbReference>
<dbReference type="PANTHER" id="PTHR36302">
    <property type="entry name" value="BLR7088 PROTEIN"/>
    <property type="match status" value="1"/>
</dbReference>
<feature type="compositionally biased region" description="Polar residues" evidence="1">
    <location>
        <begin position="233"/>
        <end position="243"/>
    </location>
</feature>
<dbReference type="AlphaFoldDB" id="A0A6N9QVN7"/>
<name>A0A6N9QVN7_9MICC</name>
<dbReference type="PANTHER" id="PTHR36302:SF1">
    <property type="entry name" value="COPPER CHAPERONE PCU(A)C"/>
    <property type="match status" value="1"/>
</dbReference>
<feature type="region of interest" description="Disordered" evidence="1">
    <location>
        <begin position="175"/>
        <end position="249"/>
    </location>
</feature>